<evidence type="ECO:0000256" key="9">
    <source>
        <dbReference type="RuleBase" id="RU000682"/>
    </source>
</evidence>
<keyword evidence="2 10" id="KW-0805">Transcription regulation</keyword>
<dbReference type="InterPro" id="IPR009057">
    <property type="entry name" value="Homeodomain-like_sf"/>
</dbReference>
<organism evidence="13 14">
    <name type="scientific">Nelumbo nucifera</name>
    <name type="common">Sacred lotus</name>
    <dbReference type="NCBI Taxonomy" id="4432"/>
    <lineage>
        <taxon>Eukaryota</taxon>
        <taxon>Viridiplantae</taxon>
        <taxon>Streptophyta</taxon>
        <taxon>Embryophyta</taxon>
        <taxon>Tracheophyta</taxon>
        <taxon>Spermatophyta</taxon>
        <taxon>Magnoliopsida</taxon>
        <taxon>Proteales</taxon>
        <taxon>Nelumbonaceae</taxon>
        <taxon>Nelumbo</taxon>
    </lineage>
</organism>
<feature type="compositionally biased region" description="Polar residues" evidence="12">
    <location>
        <begin position="115"/>
        <end position="140"/>
    </location>
</feature>
<dbReference type="GO" id="GO:0000981">
    <property type="term" value="F:DNA-binding transcription factor activity, RNA polymerase II-specific"/>
    <property type="evidence" value="ECO:0007669"/>
    <property type="project" value="UniProtKB-UniRule"/>
</dbReference>
<proteinExistence type="inferred from homology"/>
<keyword evidence="11" id="KW-0175">Coiled coil</keyword>
<feature type="DNA-binding region" description="Homeobox" evidence="8">
    <location>
        <begin position="13"/>
        <end position="72"/>
    </location>
</feature>
<keyword evidence="5 10" id="KW-0804">Transcription</keyword>
<evidence type="ECO:0000256" key="7">
    <source>
        <dbReference type="ARBA" id="ARBA00025748"/>
    </source>
</evidence>
<feature type="region of interest" description="Disordered" evidence="12">
    <location>
        <begin position="112"/>
        <end position="140"/>
    </location>
</feature>
<dbReference type="eggNOG" id="KOG0483">
    <property type="taxonomic scope" value="Eukaryota"/>
</dbReference>
<protein>
    <recommendedName>
        <fullName evidence="10">Homeobox-leucine zipper protein</fullName>
    </recommendedName>
    <alternativeName>
        <fullName evidence="10">HD-ZIP protein</fullName>
    </alternativeName>
    <alternativeName>
        <fullName evidence="10">Homeodomain transcription factor</fullName>
    </alternativeName>
</protein>
<dbReference type="Proteomes" id="UP000189703">
    <property type="component" value="Unplaced"/>
</dbReference>
<evidence type="ECO:0000256" key="10">
    <source>
        <dbReference type="RuleBase" id="RU369038"/>
    </source>
</evidence>
<evidence type="ECO:0000256" key="5">
    <source>
        <dbReference type="ARBA" id="ARBA00023163"/>
    </source>
</evidence>
<evidence type="ECO:0000256" key="3">
    <source>
        <dbReference type="ARBA" id="ARBA00023125"/>
    </source>
</evidence>
<dbReference type="GO" id="GO:0005634">
    <property type="term" value="C:nucleus"/>
    <property type="evidence" value="ECO:0000318"/>
    <property type="project" value="GO_Central"/>
</dbReference>
<evidence type="ECO:0000256" key="8">
    <source>
        <dbReference type="PROSITE-ProRule" id="PRU00108"/>
    </source>
</evidence>
<dbReference type="InterPro" id="IPR001356">
    <property type="entry name" value="HD"/>
</dbReference>
<dbReference type="PANTHER" id="PTHR24326">
    <property type="entry name" value="HOMEOBOX-LEUCINE ZIPPER PROTEIN"/>
    <property type="match status" value="1"/>
</dbReference>
<evidence type="ECO:0000256" key="4">
    <source>
        <dbReference type="ARBA" id="ARBA00023155"/>
    </source>
</evidence>
<dbReference type="InterPro" id="IPR017970">
    <property type="entry name" value="Homeobox_CS"/>
</dbReference>
<dbReference type="PROSITE" id="PS00027">
    <property type="entry name" value="HOMEOBOX_1"/>
    <property type="match status" value="1"/>
</dbReference>
<evidence type="ECO:0000313" key="13">
    <source>
        <dbReference type="Proteomes" id="UP000189703"/>
    </source>
</evidence>
<dbReference type="GeneID" id="104599481"/>
<evidence type="ECO:0000256" key="1">
    <source>
        <dbReference type="ARBA" id="ARBA00004123"/>
    </source>
</evidence>
<dbReference type="OMA" id="ANDHYFT"/>
<dbReference type="AlphaFoldDB" id="A0A1U8AET5"/>
<dbReference type="KEGG" id="nnu:104599481"/>
<dbReference type="RefSeq" id="XP_010260339.1">
    <property type="nucleotide sequence ID" value="XM_010262037.2"/>
</dbReference>
<dbReference type="GO" id="GO:0045893">
    <property type="term" value="P:positive regulation of DNA-templated transcription"/>
    <property type="evidence" value="ECO:0000318"/>
    <property type="project" value="GO_Central"/>
</dbReference>
<dbReference type="CDD" id="cd00086">
    <property type="entry name" value="homeodomain"/>
    <property type="match status" value="1"/>
</dbReference>
<evidence type="ECO:0000313" key="14">
    <source>
        <dbReference type="RefSeq" id="XP_010260339.1"/>
    </source>
</evidence>
<gene>
    <name evidence="14" type="primary">LOC104599481</name>
</gene>
<comment type="function">
    <text evidence="10">Transcription factor.</text>
</comment>
<dbReference type="Gene3D" id="1.10.10.60">
    <property type="entry name" value="Homeodomain-like"/>
    <property type="match status" value="1"/>
</dbReference>
<name>A0A1U8AET5_NELNU</name>
<dbReference type="GO" id="GO:0043565">
    <property type="term" value="F:sequence-specific DNA binding"/>
    <property type="evidence" value="ECO:0000318"/>
    <property type="project" value="GO_Central"/>
</dbReference>
<keyword evidence="4 8" id="KW-0371">Homeobox</keyword>
<accession>A0A1U8AET5</accession>
<dbReference type="PROSITE" id="PS50071">
    <property type="entry name" value="HOMEOBOX_2"/>
    <property type="match status" value="1"/>
</dbReference>
<dbReference type="FunCoup" id="A0A1U8AET5">
    <property type="interactions" value="44"/>
</dbReference>
<dbReference type="SMART" id="SM00389">
    <property type="entry name" value="HOX"/>
    <property type="match status" value="1"/>
</dbReference>
<keyword evidence="6 8" id="KW-0539">Nucleus</keyword>
<sequence>MDLFQSESQKQPPKRSKKRLTQEQVRLLESSFNNEKKLEPEIKMQLARDLGLHPRQVAIWYQNKRARWKTQTLELDYKALQLKLENALADKRRLEREMAKLREELEKVQGMLLGGSNSTPPALTSISNSCDEDGTSSLPSNSYWEKSGALQVEELYACLMGGDAQSSKLKWS</sequence>
<evidence type="ECO:0000256" key="2">
    <source>
        <dbReference type="ARBA" id="ARBA00023015"/>
    </source>
</evidence>
<dbReference type="SUPFAM" id="SSF46689">
    <property type="entry name" value="Homeodomain-like"/>
    <property type="match status" value="1"/>
</dbReference>
<comment type="subcellular location">
    <subcellularLocation>
        <location evidence="1 8 9">Nucleus</location>
    </subcellularLocation>
</comment>
<feature type="compositionally biased region" description="Polar residues" evidence="12">
    <location>
        <begin position="1"/>
        <end position="11"/>
    </location>
</feature>
<dbReference type="PANTHER" id="PTHR24326:SF522">
    <property type="entry name" value="HOMEOBOX-LEUCINE ZIPPER PROTEIN ATHB-52"/>
    <property type="match status" value="1"/>
</dbReference>
<evidence type="ECO:0000256" key="6">
    <source>
        <dbReference type="ARBA" id="ARBA00023242"/>
    </source>
</evidence>
<evidence type="ECO:0000256" key="12">
    <source>
        <dbReference type="SAM" id="MobiDB-lite"/>
    </source>
</evidence>
<feature type="region of interest" description="Disordered" evidence="12">
    <location>
        <begin position="1"/>
        <end position="22"/>
    </location>
</feature>
<dbReference type="InterPro" id="IPR045224">
    <property type="entry name" value="HDZip_class_I_plant"/>
</dbReference>
<keyword evidence="13" id="KW-1185">Reference proteome</keyword>
<evidence type="ECO:0000256" key="11">
    <source>
        <dbReference type="SAM" id="Coils"/>
    </source>
</evidence>
<comment type="similarity">
    <text evidence="7 10">Belongs to the HD-ZIP homeobox family. Class I subfamily.</text>
</comment>
<dbReference type="OrthoDB" id="6159439at2759"/>
<dbReference type="Pfam" id="PF00046">
    <property type="entry name" value="Homeodomain"/>
    <property type="match status" value="1"/>
</dbReference>
<feature type="coiled-coil region" evidence="11">
    <location>
        <begin position="70"/>
        <end position="111"/>
    </location>
</feature>
<reference evidence="14" key="1">
    <citation type="submission" date="2025-08" db="UniProtKB">
        <authorList>
            <consortium name="RefSeq"/>
        </authorList>
    </citation>
    <scope>IDENTIFICATION</scope>
</reference>
<keyword evidence="3 8" id="KW-0238">DNA-binding</keyword>